<name>A0A0A8YGH5_ARUDO</name>
<reference evidence="1" key="1">
    <citation type="submission" date="2014-09" db="EMBL/GenBank/DDBJ databases">
        <authorList>
            <person name="Magalhaes I.L.F."/>
            <person name="Oliveira U."/>
            <person name="Santos F.R."/>
            <person name="Vidigal T.H.D.A."/>
            <person name="Brescovit A.D."/>
            <person name="Santos A.J."/>
        </authorList>
    </citation>
    <scope>NUCLEOTIDE SEQUENCE</scope>
    <source>
        <tissue evidence="1">Shoot tissue taken approximately 20 cm above the soil surface</tissue>
    </source>
</reference>
<accession>A0A0A8YGH5</accession>
<sequence>MQMMDKVAIVDPCSKAFPIPPTMVKC</sequence>
<dbReference type="AlphaFoldDB" id="A0A0A8YGH5"/>
<dbReference type="EMBL" id="GBRH01272972">
    <property type="protein sequence ID" value="JAD24923.1"/>
    <property type="molecule type" value="Transcribed_RNA"/>
</dbReference>
<reference evidence="1" key="2">
    <citation type="journal article" date="2015" name="Data Brief">
        <title>Shoot transcriptome of the giant reed, Arundo donax.</title>
        <authorList>
            <person name="Barrero R.A."/>
            <person name="Guerrero F.D."/>
            <person name="Moolhuijzen P."/>
            <person name="Goolsby J.A."/>
            <person name="Tidwell J."/>
            <person name="Bellgard S.E."/>
            <person name="Bellgard M.I."/>
        </authorList>
    </citation>
    <scope>NUCLEOTIDE SEQUENCE</scope>
    <source>
        <tissue evidence="1">Shoot tissue taken approximately 20 cm above the soil surface</tissue>
    </source>
</reference>
<evidence type="ECO:0000313" key="1">
    <source>
        <dbReference type="EMBL" id="JAD24923.1"/>
    </source>
</evidence>
<protein>
    <submittedName>
        <fullName evidence="1">Uncharacterized protein</fullName>
    </submittedName>
</protein>
<organism evidence="1">
    <name type="scientific">Arundo donax</name>
    <name type="common">Giant reed</name>
    <name type="synonym">Donax arundinaceus</name>
    <dbReference type="NCBI Taxonomy" id="35708"/>
    <lineage>
        <taxon>Eukaryota</taxon>
        <taxon>Viridiplantae</taxon>
        <taxon>Streptophyta</taxon>
        <taxon>Embryophyta</taxon>
        <taxon>Tracheophyta</taxon>
        <taxon>Spermatophyta</taxon>
        <taxon>Magnoliopsida</taxon>
        <taxon>Liliopsida</taxon>
        <taxon>Poales</taxon>
        <taxon>Poaceae</taxon>
        <taxon>PACMAD clade</taxon>
        <taxon>Arundinoideae</taxon>
        <taxon>Arundineae</taxon>
        <taxon>Arundo</taxon>
    </lineage>
</organism>
<proteinExistence type="predicted"/>